<organism evidence="3 4">
    <name type="scientific">Halopelagius fulvigenes</name>
    <dbReference type="NCBI Taxonomy" id="1198324"/>
    <lineage>
        <taxon>Archaea</taxon>
        <taxon>Methanobacteriati</taxon>
        <taxon>Methanobacteriota</taxon>
        <taxon>Stenosarchaea group</taxon>
        <taxon>Halobacteria</taxon>
        <taxon>Halobacteriales</taxon>
        <taxon>Haloferacaceae</taxon>
    </lineage>
</organism>
<reference evidence="3 4" key="1">
    <citation type="journal article" date="2019" name="Int. J. Syst. Evol. Microbiol.">
        <title>The Global Catalogue of Microorganisms (GCM) 10K type strain sequencing project: providing services to taxonomists for standard genome sequencing and annotation.</title>
        <authorList>
            <consortium name="The Broad Institute Genomics Platform"/>
            <consortium name="The Broad Institute Genome Sequencing Center for Infectious Disease"/>
            <person name="Wu L."/>
            <person name="Ma J."/>
        </authorList>
    </citation>
    <scope>NUCLEOTIDE SEQUENCE [LARGE SCALE GENOMIC DNA]</scope>
    <source>
        <strain evidence="3 4">YIM 94188</strain>
    </source>
</reference>
<dbReference type="EMBL" id="JBHSXH010000009">
    <property type="protein sequence ID" value="MFC6824825.1"/>
    <property type="molecule type" value="Genomic_DNA"/>
</dbReference>
<keyword evidence="2" id="KW-1133">Transmembrane helix</keyword>
<dbReference type="RefSeq" id="WP_379694261.1">
    <property type="nucleotide sequence ID" value="NZ_JBHSXH010000009.1"/>
</dbReference>
<evidence type="ECO:0000313" key="3">
    <source>
        <dbReference type="EMBL" id="MFC6824825.1"/>
    </source>
</evidence>
<keyword evidence="2" id="KW-0812">Transmembrane</keyword>
<keyword evidence="4" id="KW-1185">Reference proteome</keyword>
<sequence length="108" mass="11214">MATTGERLAEVPTAAVDWAAGIAGVVEENLPRAAVFVFMFLGVGFAPFGAGLLAVLFAVVLPALGVGGFLLAKEKVPSLLRQKLGPTEPRRFDEAPPSAVERRPAAGE</sequence>
<evidence type="ECO:0000256" key="2">
    <source>
        <dbReference type="SAM" id="Phobius"/>
    </source>
</evidence>
<gene>
    <name evidence="3" type="ORF">ACFQEV_07430</name>
</gene>
<feature type="compositionally biased region" description="Basic and acidic residues" evidence="1">
    <location>
        <begin position="88"/>
        <end position="108"/>
    </location>
</feature>
<feature type="region of interest" description="Disordered" evidence="1">
    <location>
        <begin position="86"/>
        <end position="108"/>
    </location>
</feature>
<comment type="caution">
    <text evidence="3">The sequence shown here is derived from an EMBL/GenBank/DDBJ whole genome shotgun (WGS) entry which is preliminary data.</text>
</comment>
<keyword evidence="2" id="KW-0472">Membrane</keyword>
<name>A0ABD5TWA9_9EURY</name>
<dbReference type="AlphaFoldDB" id="A0ABD5TWA9"/>
<dbReference type="Proteomes" id="UP001596408">
    <property type="component" value="Unassembled WGS sequence"/>
</dbReference>
<feature type="transmembrane region" description="Helical" evidence="2">
    <location>
        <begin position="48"/>
        <end position="72"/>
    </location>
</feature>
<accession>A0ABD5TWA9</accession>
<protein>
    <submittedName>
        <fullName evidence="3">Uncharacterized protein</fullName>
    </submittedName>
</protein>
<evidence type="ECO:0000313" key="4">
    <source>
        <dbReference type="Proteomes" id="UP001596408"/>
    </source>
</evidence>
<evidence type="ECO:0000256" key="1">
    <source>
        <dbReference type="SAM" id="MobiDB-lite"/>
    </source>
</evidence>
<proteinExistence type="predicted"/>